<dbReference type="EMBL" id="JPQT01000108">
    <property type="protein sequence ID" value="KFE50773.1"/>
    <property type="molecule type" value="Genomic_DNA"/>
</dbReference>
<dbReference type="PATRIC" id="fig|317.174.peg.3106"/>
<name>A0A085V5R0_PSESX</name>
<sequence>MTISITNVTPESVELYGQTLTRQYAELIMLPLLVSQAGKDRVKVTKVAEAFDTAGLSLSAVPDASRFLFEQRQEQAEAERQRQVLAQDAANRTHIPTQREMALKRQERERKAAQIRDVAAAVRAGNGNGSVGMKLIGN</sequence>
<dbReference type="Proteomes" id="UP000028643">
    <property type="component" value="Unassembled WGS sequence"/>
</dbReference>
<dbReference type="AlphaFoldDB" id="A0A085V5R0"/>
<evidence type="ECO:0000313" key="2">
    <source>
        <dbReference type="Proteomes" id="UP000028643"/>
    </source>
</evidence>
<accession>A0A085V5R0</accession>
<reference evidence="1 2" key="1">
    <citation type="submission" date="2014-07" db="EMBL/GenBank/DDBJ databases">
        <title>Draft Genome Sequences of Environmental Pseudomonas syringae strains.</title>
        <authorList>
            <person name="Baltrus D.A."/>
            <person name="Berge O."/>
            <person name="Morris C."/>
        </authorList>
    </citation>
    <scope>NUCLEOTIDE SEQUENCE [LARGE SCALE GENOMIC DNA]</scope>
    <source>
        <strain evidence="1 2">CEB003</strain>
    </source>
</reference>
<dbReference type="RefSeq" id="WP_047575982.1">
    <property type="nucleotide sequence ID" value="NZ_JPQT01000108.1"/>
</dbReference>
<protein>
    <submittedName>
        <fullName evidence="1">Uncharacterized protein</fullName>
    </submittedName>
</protein>
<gene>
    <name evidence="1" type="ORF">IV02_15210</name>
</gene>
<evidence type="ECO:0000313" key="1">
    <source>
        <dbReference type="EMBL" id="KFE50773.1"/>
    </source>
</evidence>
<comment type="caution">
    <text evidence="1">The sequence shown here is derived from an EMBL/GenBank/DDBJ whole genome shotgun (WGS) entry which is preliminary data.</text>
</comment>
<organism evidence="1 2">
    <name type="scientific">Pseudomonas syringae</name>
    <dbReference type="NCBI Taxonomy" id="317"/>
    <lineage>
        <taxon>Bacteria</taxon>
        <taxon>Pseudomonadati</taxon>
        <taxon>Pseudomonadota</taxon>
        <taxon>Gammaproteobacteria</taxon>
        <taxon>Pseudomonadales</taxon>
        <taxon>Pseudomonadaceae</taxon>
        <taxon>Pseudomonas</taxon>
    </lineage>
</organism>
<proteinExistence type="predicted"/>